<reference evidence="2 3" key="1">
    <citation type="submission" date="2024-07" db="EMBL/GenBank/DDBJ databases">
        <authorList>
            <person name="Akdeniz Z."/>
        </authorList>
    </citation>
    <scope>NUCLEOTIDE SEQUENCE [LARGE SCALE GENOMIC DNA]</scope>
</reference>
<gene>
    <name evidence="2" type="ORF">HINF_LOCUS1421</name>
</gene>
<feature type="region of interest" description="Disordered" evidence="1">
    <location>
        <begin position="1"/>
        <end position="28"/>
    </location>
</feature>
<dbReference type="EMBL" id="CAXDID020000002">
    <property type="protein sequence ID" value="CAL5971481.1"/>
    <property type="molecule type" value="Genomic_DNA"/>
</dbReference>
<organism evidence="2 3">
    <name type="scientific">Hexamita inflata</name>
    <dbReference type="NCBI Taxonomy" id="28002"/>
    <lineage>
        <taxon>Eukaryota</taxon>
        <taxon>Metamonada</taxon>
        <taxon>Diplomonadida</taxon>
        <taxon>Hexamitidae</taxon>
        <taxon>Hexamitinae</taxon>
        <taxon>Hexamita</taxon>
    </lineage>
</organism>
<comment type="caution">
    <text evidence="2">The sequence shown here is derived from an EMBL/GenBank/DDBJ whole genome shotgun (WGS) entry which is preliminary data.</text>
</comment>
<keyword evidence="3" id="KW-1185">Reference proteome</keyword>
<sequence>MSVNQLPQKMPQILKPIPEHASSSTSQSASQFKNIVRAFTKYNGVNQFVNELVDQNRQLRKYNAWVDEAAVTVNAAIDNTDILIWNTKVLKRKIQNRRK</sequence>
<protein>
    <submittedName>
        <fullName evidence="2">Hypothetical_protein</fullName>
    </submittedName>
</protein>
<proteinExistence type="predicted"/>
<dbReference type="Proteomes" id="UP001642409">
    <property type="component" value="Unassembled WGS sequence"/>
</dbReference>
<evidence type="ECO:0000256" key="1">
    <source>
        <dbReference type="SAM" id="MobiDB-lite"/>
    </source>
</evidence>
<name>A0ABP1GJT3_9EUKA</name>
<evidence type="ECO:0000313" key="3">
    <source>
        <dbReference type="Proteomes" id="UP001642409"/>
    </source>
</evidence>
<accession>A0ABP1GJT3</accession>
<evidence type="ECO:0000313" key="2">
    <source>
        <dbReference type="EMBL" id="CAL5971481.1"/>
    </source>
</evidence>